<proteinExistence type="predicted"/>
<reference evidence="1" key="1">
    <citation type="submission" date="2022-06" db="EMBL/GenBank/DDBJ databases">
        <title>Novel species in genus nocardia.</title>
        <authorList>
            <person name="Li F."/>
        </authorList>
    </citation>
    <scope>NUCLEOTIDE SEQUENCE</scope>
    <source>
        <strain evidence="1">CDC141</strain>
    </source>
</reference>
<dbReference type="CDD" id="cd00093">
    <property type="entry name" value="HTH_XRE"/>
    <property type="match status" value="1"/>
</dbReference>
<keyword evidence="2" id="KW-1185">Reference proteome</keyword>
<organism evidence="1 2">
    <name type="scientific">Nocardia pulmonis</name>
    <dbReference type="NCBI Taxonomy" id="2951408"/>
    <lineage>
        <taxon>Bacteria</taxon>
        <taxon>Bacillati</taxon>
        <taxon>Actinomycetota</taxon>
        <taxon>Actinomycetes</taxon>
        <taxon>Mycobacteriales</taxon>
        <taxon>Nocardiaceae</taxon>
        <taxon>Nocardia</taxon>
    </lineage>
</organism>
<dbReference type="EMBL" id="JAMRXG010000026">
    <property type="protein sequence ID" value="MCM6778732.1"/>
    <property type="molecule type" value="Genomic_DNA"/>
</dbReference>
<protein>
    <submittedName>
        <fullName evidence="1">Helix-turn-helix domain-containing protein</fullName>
    </submittedName>
</protein>
<gene>
    <name evidence="1" type="ORF">NDR86_35160</name>
</gene>
<dbReference type="AlphaFoldDB" id="A0A9X2J019"/>
<dbReference type="InterPro" id="IPR001387">
    <property type="entry name" value="Cro/C1-type_HTH"/>
</dbReference>
<evidence type="ECO:0000313" key="1">
    <source>
        <dbReference type="EMBL" id="MCM6778732.1"/>
    </source>
</evidence>
<accession>A0A9X2J019</accession>
<comment type="caution">
    <text evidence="1">The sequence shown here is derived from an EMBL/GenBank/DDBJ whole genome shotgun (WGS) entry which is preliminary data.</text>
</comment>
<evidence type="ECO:0000313" key="2">
    <source>
        <dbReference type="Proteomes" id="UP001139157"/>
    </source>
</evidence>
<dbReference type="RefSeq" id="WP_251918299.1">
    <property type="nucleotide sequence ID" value="NZ_JAMRXG010000026.1"/>
</dbReference>
<dbReference type="Proteomes" id="UP001139157">
    <property type="component" value="Unassembled WGS sequence"/>
</dbReference>
<sequence length="161" mass="17998">MDEEATLKGLESFGRAIYEFRWEYKHLTQEQVYAGGRGPAKRVQQRIENGQQAPRPDTCAKYDTVLGLEPGSTWNTLQTGAPLVEKKQDAPTYSKVEVGQLMELARLLERLGVTRAPLARSFDSHDDRGYTVPIDLVPGLIDVLKSALPNDETARDGRRQA</sequence>
<name>A0A9X2J019_9NOCA</name>